<evidence type="ECO:0000313" key="17">
    <source>
        <dbReference type="EMBL" id="AML25805.1"/>
    </source>
</evidence>
<evidence type="ECO:0000256" key="15">
    <source>
        <dbReference type="ARBA" id="ARBA00049551"/>
    </source>
</evidence>
<keyword evidence="10 16" id="KW-1133">Transmembrane helix</keyword>
<dbReference type="GO" id="GO:0008137">
    <property type="term" value="F:NADH dehydrogenase (ubiquinone) activity"/>
    <property type="evidence" value="ECO:0007669"/>
    <property type="project" value="UniProtKB-EC"/>
</dbReference>
<evidence type="ECO:0000256" key="3">
    <source>
        <dbReference type="ARBA" id="ARBA00012944"/>
    </source>
</evidence>
<keyword evidence="11" id="KW-0520">NAD</keyword>
<evidence type="ECO:0000256" key="7">
    <source>
        <dbReference type="ARBA" id="ARBA00022692"/>
    </source>
</evidence>
<evidence type="ECO:0000256" key="8">
    <source>
        <dbReference type="ARBA" id="ARBA00022967"/>
    </source>
</evidence>
<organism evidence="17">
    <name type="scientific">Elateroidea sp. BMNH 1274768</name>
    <dbReference type="NCBI Taxonomy" id="1796502"/>
    <lineage>
        <taxon>Eukaryota</taxon>
        <taxon>Metazoa</taxon>
        <taxon>Ecdysozoa</taxon>
        <taxon>Arthropoda</taxon>
        <taxon>Hexapoda</taxon>
        <taxon>Insecta</taxon>
        <taxon>Pterygota</taxon>
        <taxon>Neoptera</taxon>
        <taxon>Endopterygota</taxon>
        <taxon>Coleoptera</taxon>
        <taxon>Polyphaga</taxon>
        <taxon>Elateriformia</taxon>
        <taxon>Elateroidea</taxon>
    </lineage>
</organism>
<evidence type="ECO:0000256" key="6">
    <source>
        <dbReference type="ARBA" id="ARBA00022660"/>
    </source>
</evidence>
<dbReference type="GO" id="GO:0031966">
    <property type="term" value="C:mitochondrial membrane"/>
    <property type="evidence" value="ECO:0007669"/>
    <property type="project" value="UniProtKB-SubCell"/>
</dbReference>
<evidence type="ECO:0000256" key="9">
    <source>
        <dbReference type="ARBA" id="ARBA00022982"/>
    </source>
</evidence>
<evidence type="ECO:0000256" key="13">
    <source>
        <dbReference type="ARBA" id="ARBA00023136"/>
    </source>
</evidence>
<protein>
    <recommendedName>
        <fullName evidence="4">NADH-ubiquinone oxidoreductase chain 6</fullName>
        <ecNumber evidence="3">7.1.1.2</ecNumber>
    </recommendedName>
    <alternativeName>
        <fullName evidence="14">NADH dehydrogenase subunit 6</fullName>
    </alternativeName>
</protein>
<proteinExistence type="inferred from homology"/>
<keyword evidence="7 16" id="KW-0812">Transmembrane</keyword>
<evidence type="ECO:0000256" key="5">
    <source>
        <dbReference type="ARBA" id="ARBA00022448"/>
    </source>
</evidence>
<keyword evidence="9" id="KW-0249">Electron transport</keyword>
<evidence type="ECO:0000256" key="12">
    <source>
        <dbReference type="ARBA" id="ARBA00023128"/>
    </source>
</evidence>
<comment type="similarity">
    <text evidence="2">Belongs to the complex I subunit 6 family.</text>
</comment>
<dbReference type="EC" id="7.1.1.2" evidence="3"/>
<dbReference type="AlphaFoldDB" id="A0A140EGI4"/>
<dbReference type="PANTHER" id="PTHR11435:SF1">
    <property type="entry name" value="NADH-UBIQUINONE OXIDOREDUCTASE CHAIN 6"/>
    <property type="match status" value="1"/>
</dbReference>
<evidence type="ECO:0000256" key="2">
    <source>
        <dbReference type="ARBA" id="ARBA00005698"/>
    </source>
</evidence>
<geneLocation type="mitochondrion" evidence="17"/>
<dbReference type="EMBL" id="KT696271">
    <property type="protein sequence ID" value="AML25805.1"/>
    <property type="molecule type" value="Genomic_DNA"/>
</dbReference>
<evidence type="ECO:0000256" key="16">
    <source>
        <dbReference type="SAM" id="Phobius"/>
    </source>
</evidence>
<evidence type="ECO:0000256" key="14">
    <source>
        <dbReference type="ARBA" id="ARBA00031019"/>
    </source>
</evidence>
<name>A0A140EGI4_9COLE</name>
<comment type="catalytic activity">
    <reaction evidence="15">
        <text>a ubiquinone + NADH + 5 H(+)(in) = a ubiquinol + NAD(+) + 4 H(+)(out)</text>
        <dbReference type="Rhea" id="RHEA:29091"/>
        <dbReference type="Rhea" id="RHEA-COMP:9565"/>
        <dbReference type="Rhea" id="RHEA-COMP:9566"/>
        <dbReference type="ChEBI" id="CHEBI:15378"/>
        <dbReference type="ChEBI" id="CHEBI:16389"/>
        <dbReference type="ChEBI" id="CHEBI:17976"/>
        <dbReference type="ChEBI" id="CHEBI:57540"/>
        <dbReference type="ChEBI" id="CHEBI:57945"/>
        <dbReference type="EC" id="7.1.1.2"/>
    </reaction>
</comment>
<evidence type="ECO:0000256" key="10">
    <source>
        <dbReference type="ARBA" id="ARBA00022989"/>
    </source>
</evidence>
<dbReference type="PANTHER" id="PTHR11435">
    <property type="entry name" value="NADH UBIQUINONE OXIDOREDUCTASE SUBUNIT ND6"/>
    <property type="match status" value="1"/>
</dbReference>
<feature type="transmembrane region" description="Helical" evidence="16">
    <location>
        <begin position="139"/>
        <end position="158"/>
    </location>
</feature>
<evidence type="ECO:0000256" key="4">
    <source>
        <dbReference type="ARBA" id="ARBA00021095"/>
    </source>
</evidence>
<evidence type="ECO:0000256" key="11">
    <source>
        <dbReference type="ARBA" id="ARBA00023027"/>
    </source>
</evidence>
<reference evidence="17" key="1">
    <citation type="submission" date="2015-09" db="EMBL/GenBank/DDBJ databases">
        <title>Capturing the unknown biodiversity of arthropods in tropical forests using metagenomics.</title>
        <authorList>
            <person name="Andujar C."/>
            <person name="Creedy T.J."/>
            <person name="Garner B."/>
            <person name="Canty R."/>
            <person name="Warner H.B."/>
            <person name="Lipecki J."/>
            <person name="Crampton-Platt A."/>
            <person name="Gabrielli M."/>
            <person name="Croydon-Veleslavov I.A."/>
            <person name="Lim J.L."/>
            <person name="Linard B."/>
            <person name="Vogler A."/>
        </authorList>
    </citation>
    <scope>NUCLEOTIDE SEQUENCE</scope>
</reference>
<feature type="transmembrane region" description="Helical" evidence="16">
    <location>
        <begin position="81"/>
        <end position="100"/>
    </location>
</feature>
<keyword evidence="5" id="KW-0813">Transport</keyword>
<feature type="transmembrane region" description="Helical" evidence="16">
    <location>
        <begin position="47"/>
        <end position="69"/>
    </location>
</feature>
<sequence>MLTMLMSTSIMTASMLMFMSHPMSLGLILLIQSLIVALITGFMFSTFWFSYIMFIIMVGGILVLFIYMVSIASNELFKFSNLLFMSMMMFFMSMMMLFILNDKFNLNMYNSTQDINYIYKSLTPMINFTKYLNYPSSTILFFMIIYMFITLVAVVKITDIKQGPLRQN</sequence>
<dbReference type="InterPro" id="IPR050269">
    <property type="entry name" value="ComplexI_Subunit6"/>
</dbReference>
<keyword evidence="8" id="KW-1278">Translocase</keyword>
<comment type="subcellular location">
    <subcellularLocation>
        <location evidence="1">Mitochondrion membrane</location>
        <topology evidence="1">Multi-pass membrane protein</topology>
    </subcellularLocation>
</comment>
<keyword evidence="6" id="KW-0679">Respiratory chain</keyword>
<gene>
    <name evidence="17" type="primary">ND6</name>
</gene>
<keyword evidence="13 16" id="KW-0472">Membrane</keyword>
<accession>A0A140EGI4</accession>
<evidence type="ECO:0000256" key="1">
    <source>
        <dbReference type="ARBA" id="ARBA00004225"/>
    </source>
</evidence>
<keyword evidence="12 17" id="KW-0496">Mitochondrion</keyword>